<feature type="signal peptide" evidence="1">
    <location>
        <begin position="1"/>
        <end position="22"/>
    </location>
</feature>
<dbReference type="InterPro" id="IPR002372">
    <property type="entry name" value="PQQ_rpt_dom"/>
</dbReference>
<dbReference type="PANTHER" id="PTHR34512:SF30">
    <property type="entry name" value="OUTER MEMBRANE PROTEIN ASSEMBLY FACTOR BAMB"/>
    <property type="match status" value="1"/>
</dbReference>
<organism evidence="3 4">
    <name type="scientific">Stieleria maiorica</name>
    <dbReference type="NCBI Taxonomy" id="2795974"/>
    <lineage>
        <taxon>Bacteria</taxon>
        <taxon>Pseudomonadati</taxon>
        <taxon>Planctomycetota</taxon>
        <taxon>Planctomycetia</taxon>
        <taxon>Pirellulales</taxon>
        <taxon>Pirellulaceae</taxon>
        <taxon>Stieleria</taxon>
    </lineage>
</organism>
<feature type="chain" id="PRO_5022765817" evidence="1">
    <location>
        <begin position="23"/>
        <end position="414"/>
    </location>
</feature>
<dbReference type="RefSeq" id="WP_147866913.1">
    <property type="nucleotide sequence ID" value="NZ_CP036264.1"/>
</dbReference>
<dbReference type="InterPro" id="IPR018391">
    <property type="entry name" value="PQQ_b-propeller_rpt"/>
</dbReference>
<accession>A0A5B9M9J7</accession>
<dbReference type="Gene3D" id="2.130.10.10">
    <property type="entry name" value="YVTN repeat-like/Quinoprotein amine dehydrogenase"/>
    <property type="match status" value="1"/>
</dbReference>
<dbReference type="PANTHER" id="PTHR34512">
    <property type="entry name" value="CELL SURFACE PROTEIN"/>
    <property type="match status" value="1"/>
</dbReference>
<keyword evidence="1" id="KW-0732">Signal</keyword>
<dbReference type="EMBL" id="CP036264">
    <property type="protein sequence ID" value="QEF97199.1"/>
    <property type="molecule type" value="Genomic_DNA"/>
</dbReference>
<gene>
    <name evidence="3" type="ORF">Mal15_12370</name>
</gene>
<dbReference type="InterPro" id="IPR015943">
    <property type="entry name" value="WD40/YVTN_repeat-like_dom_sf"/>
</dbReference>
<evidence type="ECO:0000313" key="4">
    <source>
        <dbReference type="Proteomes" id="UP000321353"/>
    </source>
</evidence>
<evidence type="ECO:0000313" key="3">
    <source>
        <dbReference type="EMBL" id="QEF97199.1"/>
    </source>
</evidence>
<dbReference type="SMART" id="SM00564">
    <property type="entry name" value="PQQ"/>
    <property type="match status" value="4"/>
</dbReference>
<keyword evidence="4" id="KW-1185">Reference proteome</keyword>
<evidence type="ECO:0000256" key="1">
    <source>
        <dbReference type="SAM" id="SignalP"/>
    </source>
</evidence>
<dbReference type="KEGG" id="smam:Mal15_12370"/>
<feature type="domain" description="Pyrrolo-quinoline quinone repeat" evidence="2">
    <location>
        <begin position="98"/>
        <end position="338"/>
    </location>
</feature>
<dbReference type="Gene3D" id="2.40.128.630">
    <property type="match status" value="1"/>
</dbReference>
<dbReference type="AlphaFoldDB" id="A0A5B9M9J7"/>
<reference evidence="3 4" key="1">
    <citation type="submission" date="2019-02" db="EMBL/GenBank/DDBJ databases">
        <title>Planctomycetal bacteria perform biofilm scaping via a novel small molecule.</title>
        <authorList>
            <person name="Jeske O."/>
            <person name="Boedeker C."/>
            <person name="Wiegand S."/>
            <person name="Breitling P."/>
            <person name="Kallscheuer N."/>
            <person name="Jogler M."/>
            <person name="Rohde M."/>
            <person name="Petersen J."/>
            <person name="Medema M.H."/>
            <person name="Surup F."/>
            <person name="Jogler C."/>
        </authorList>
    </citation>
    <scope>NUCLEOTIDE SEQUENCE [LARGE SCALE GENOMIC DNA]</scope>
    <source>
        <strain evidence="3 4">Mal15</strain>
    </source>
</reference>
<dbReference type="SUPFAM" id="SSF50998">
    <property type="entry name" value="Quinoprotein alcohol dehydrogenase-like"/>
    <property type="match status" value="1"/>
</dbReference>
<name>A0A5B9M9J7_9BACT</name>
<dbReference type="InterPro" id="IPR011047">
    <property type="entry name" value="Quinoprotein_ADH-like_sf"/>
</dbReference>
<proteinExistence type="predicted"/>
<evidence type="ECO:0000259" key="2">
    <source>
        <dbReference type="Pfam" id="PF13360"/>
    </source>
</evidence>
<dbReference type="Proteomes" id="UP000321353">
    <property type="component" value="Chromosome"/>
</dbReference>
<sequence length="414" mass="45062" precursor="true">MRVAPVSMSLLVATTFLLNAHAADWPQFRGPGGQGVTHETDLPLVWSETENVVWKTELPGHGASSPIALGDRLYLTCYSGYGIDRENPGRMEDLTLHVVCLASDGSTIWDQHVQPKLPESERVRDHGYAAATPVTDGESLYVFFGKTGVLKFDLKGNQLWQADIGDNTHGWGCGTSPILYQNLVIVNASVESGSLVAIDKSNGQEVWRADGMKASWNTPHLVDVDGGKQELVVSVKDKILAFDPATGDPLWNCDGIQDYVCPSIVSQDGVVYVIGGRTSRAIAVRAGGRGDVTDTHRLWEAKAGANVVSPVIHQGHLYWVSDRNTIAYCVRLADGEVMYAERFRGQPYASTLVGDGKLYVVTRNGGTYVLAAKPEFQQLAHNRLDDRSTFNASPIVAGGKLYLRSDKNLYCIGK</sequence>
<protein>
    <submittedName>
        <fullName evidence="3">Outer membrane biogenesis protein BamB</fullName>
    </submittedName>
</protein>
<dbReference type="Pfam" id="PF13360">
    <property type="entry name" value="PQQ_2"/>
    <property type="match status" value="1"/>
</dbReference>